<dbReference type="Gene3D" id="3.30.2350.10">
    <property type="entry name" value="Pseudouridine synthase"/>
    <property type="match status" value="1"/>
</dbReference>
<dbReference type="NCBIfam" id="TIGR01621">
    <property type="entry name" value="RluA-like"/>
    <property type="match status" value="1"/>
</dbReference>
<gene>
    <name evidence="3" type="ORF">RT723_17245</name>
</gene>
<protein>
    <submittedName>
        <fullName evidence="3">TIGR01621 family pseudouridine synthase</fullName>
    </submittedName>
</protein>
<evidence type="ECO:0000259" key="2">
    <source>
        <dbReference type="Pfam" id="PF00849"/>
    </source>
</evidence>
<organism evidence="3 4">
    <name type="scientific">Psychrosphaera aquimarina</name>
    <dbReference type="NCBI Taxonomy" id="2044854"/>
    <lineage>
        <taxon>Bacteria</taxon>
        <taxon>Pseudomonadati</taxon>
        <taxon>Pseudomonadota</taxon>
        <taxon>Gammaproteobacteria</taxon>
        <taxon>Alteromonadales</taxon>
        <taxon>Pseudoalteromonadaceae</taxon>
        <taxon>Psychrosphaera</taxon>
    </lineage>
</organism>
<comment type="caution">
    <text evidence="3">The sequence shown here is derived from an EMBL/GenBank/DDBJ whole genome shotgun (WGS) entry which is preliminary data.</text>
</comment>
<keyword evidence="4" id="KW-1185">Reference proteome</keyword>
<sequence length="243" mass="27497">MNITLIFEHPDFYVVDKPEGVGFHDEDVAMANKQGTDGTDIKEKQMGFFNLCAAHFSETLFPVHRLDKLTSGLLILARNKKAAIWFQQAFENKQIQKYYLALSIGKPKKKQGSIIGDMAKARLSQWKLIKTKENPSITRFFNWGLTCPSTTGLRLFLVKPETGKTHQIRVALKSLGSAILGDKLYGGQDSDRGYLHALMLNFTYSEQEIKLMSFPSSGALFVDNKNRISELVQQPELHNWPSK</sequence>
<dbReference type="InterPro" id="IPR050188">
    <property type="entry name" value="RluA_PseudoU_synthase"/>
</dbReference>
<proteinExistence type="inferred from homology"/>
<accession>A0ABU3R5B5</accession>
<dbReference type="RefSeq" id="WP_315948378.1">
    <property type="nucleotide sequence ID" value="NZ_JAWCUA010000010.1"/>
</dbReference>
<dbReference type="Pfam" id="PF00849">
    <property type="entry name" value="PseudoU_synth_2"/>
    <property type="match status" value="1"/>
</dbReference>
<reference evidence="3 4" key="1">
    <citation type="submission" date="2023-10" db="EMBL/GenBank/DDBJ databases">
        <title>Psychrosphaera aquimaarina strain SW33 isolated from seawater.</title>
        <authorList>
            <person name="Bayburt H."/>
            <person name="Kim J.M."/>
            <person name="Choi B.J."/>
            <person name="Jeon C.O."/>
        </authorList>
    </citation>
    <scope>NUCLEOTIDE SEQUENCE [LARGE SCALE GENOMIC DNA]</scope>
    <source>
        <strain evidence="3 4">KCTC 52743</strain>
    </source>
</reference>
<evidence type="ECO:0000313" key="3">
    <source>
        <dbReference type="EMBL" id="MDU0114704.1"/>
    </source>
</evidence>
<dbReference type="PANTHER" id="PTHR21600">
    <property type="entry name" value="MITOCHONDRIAL RNA PSEUDOURIDINE SYNTHASE"/>
    <property type="match status" value="1"/>
</dbReference>
<dbReference type="InterPro" id="IPR020103">
    <property type="entry name" value="PsdUridine_synth_cat_dom_sf"/>
</dbReference>
<name>A0ABU3R5B5_9GAMM</name>
<dbReference type="EMBL" id="JAWCUA010000010">
    <property type="protein sequence ID" value="MDU0114704.1"/>
    <property type="molecule type" value="Genomic_DNA"/>
</dbReference>
<dbReference type="InterPro" id="IPR006508">
    <property type="entry name" value="PsdUridine_synth_RluA-like"/>
</dbReference>
<dbReference type="PANTHER" id="PTHR21600:SF87">
    <property type="entry name" value="RNA PSEUDOURIDYLATE SYNTHASE DOMAIN-CONTAINING PROTEIN 1"/>
    <property type="match status" value="1"/>
</dbReference>
<dbReference type="CDD" id="cd02869">
    <property type="entry name" value="PseudoU_synth_RluA_like"/>
    <property type="match status" value="1"/>
</dbReference>
<dbReference type="PROSITE" id="PS01129">
    <property type="entry name" value="PSI_RLU"/>
    <property type="match status" value="1"/>
</dbReference>
<comment type="similarity">
    <text evidence="1">Belongs to the pseudouridine synthase RluA family.</text>
</comment>
<evidence type="ECO:0000313" key="4">
    <source>
        <dbReference type="Proteomes" id="UP001257914"/>
    </source>
</evidence>
<dbReference type="SUPFAM" id="SSF55120">
    <property type="entry name" value="Pseudouridine synthase"/>
    <property type="match status" value="1"/>
</dbReference>
<feature type="domain" description="Pseudouridine synthase RsuA/RluA-like" evidence="2">
    <location>
        <begin position="11"/>
        <end position="173"/>
    </location>
</feature>
<dbReference type="Proteomes" id="UP001257914">
    <property type="component" value="Unassembled WGS sequence"/>
</dbReference>
<dbReference type="InterPro" id="IPR006224">
    <property type="entry name" value="PsdUridine_synth_RluA-like_CS"/>
</dbReference>
<evidence type="ECO:0000256" key="1">
    <source>
        <dbReference type="ARBA" id="ARBA00010876"/>
    </source>
</evidence>
<dbReference type="InterPro" id="IPR006145">
    <property type="entry name" value="PsdUridine_synth_RsuA/RluA"/>
</dbReference>